<accession>A0A059DXT8</accession>
<keyword evidence="5" id="KW-0597">Phosphoprotein</keyword>
<dbReference type="CDD" id="cd00082">
    <property type="entry name" value="HisKA"/>
    <property type="match status" value="1"/>
</dbReference>
<comment type="subcellular location">
    <subcellularLocation>
        <location evidence="2">Cell membrane</location>
        <topology evidence="2">Multi-pass membrane protein</topology>
    </subcellularLocation>
</comment>
<keyword evidence="11" id="KW-0472">Membrane</keyword>
<dbReference type="PANTHER" id="PTHR44936">
    <property type="entry name" value="SENSOR PROTEIN CREC"/>
    <property type="match status" value="1"/>
</dbReference>
<dbReference type="GO" id="GO:0005524">
    <property type="term" value="F:ATP binding"/>
    <property type="evidence" value="ECO:0007669"/>
    <property type="project" value="UniProtKB-KW"/>
</dbReference>
<reference evidence="15 16" key="1">
    <citation type="journal article" date="2014" name="Antonie Van Leeuwenhoek">
        <title>Hyphomonas beringensis sp. nov. and Hyphomonas chukchiensis sp. nov., isolated from surface seawater of the Bering Sea and Chukchi Sea.</title>
        <authorList>
            <person name="Li C."/>
            <person name="Lai Q."/>
            <person name="Li G."/>
            <person name="Dong C."/>
            <person name="Wang J."/>
            <person name="Liao Y."/>
            <person name="Shao Z."/>
        </authorList>
    </citation>
    <scope>NUCLEOTIDE SEQUENCE [LARGE SCALE GENOMIC DNA]</scope>
    <source>
        <strain evidence="15 16">22II1-22F38</strain>
    </source>
</reference>
<evidence type="ECO:0000256" key="9">
    <source>
        <dbReference type="ARBA" id="ARBA00022840"/>
    </source>
</evidence>
<dbReference type="InterPro" id="IPR004358">
    <property type="entry name" value="Sig_transdc_His_kin-like_C"/>
</dbReference>
<dbReference type="GO" id="GO:0005886">
    <property type="term" value="C:plasma membrane"/>
    <property type="evidence" value="ECO:0007669"/>
    <property type="project" value="UniProtKB-SubCell"/>
</dbReference>
<keyword evidence="16" id="KW-1185">Reference proteome</keyword>
<dbReference type="PROSITE" id="PS50109">
    <property type="entry name" value="HIS_KIN"/>
    <property type="match status" value="1"/>
</dbReference>
<evidence type="ECO:0000256" key="8">
    <source>
        <dbReference type="ARBA" id="ARBA00022777"/>
    </source>
</evidence>
<dbReference type="InterPro" id="IPR003594">
    <property type="entry name" value="HATPase_dom"/>
</dbReference>
<feature type="region of interest" description="Disordered" evidence="10">
    <location>
        <begin position="124"/>
        <end position="153"/>
    </location>
</feature>
<evidence type="ECO:0000313" key="16">
    <source>
        <dbReference type="Proteomes" id="UP000024547"/>
    </source>
</evidence>
<evidence type="ECO:0000256" key="3">
    <source>
        <dbReference type="ARBA" id="ARBA00012438"/>
    </source>
</evidence>
<dbReference type="GeneID" id="92500410"/>
<dbReference type="Pfam" id="PF02518">
    <property type="entry name" value="HATPase_c"/>
    <property type="match status" value="1"/>
</dbReference>
<comment type="caution">
    <text evidence="15">The sequence shown here is derived from an EMBL/GenBank/DDBJ whole genome shotgun (WGS) entry which is preliminary data.</text>
</comment>
<evidence type="ECO:0000256" key="11">
    <source>
        <dbReference type="SAM" id="Phobius"/>
    </source>
</evidence>
<dbReference type="InterPro" id="IPR003660">
    <property type="entry name" value="HAMP_dom"/>
</dbReference>
<keyword evidence="4" id="KW-1003">Cell membrane</keyword>
<dbReference type="EMBL" id="AWFH01000061">
    <property type="protein sequence ID" value="KCZ58214.1"/>
    <property type="molecule type" value="Genomic_DNA"/>
</dbReference>
<dbReference type="InterPro" id="IPR003661">
    <property type="entry name" value="HisK_dim/P_dom"/>
</dbReference>
<keyword evidence="7" id="KW-0547">Nucleotide-binding</keyword>
<dbReference type="PANTHER" id="PTHR44936:SF10">
    <property type="entry name" value="SENSOR PROTEIN RSTB"/>
    <property type="match status" value="1"/>
</dbReference>
<dbReference type="SMART" id="SM00387">
    <property type="entry name" value="HATPase_c"/>
    <property type="match status" value="1"/>
</dbReference>
<name>A0A059DXT8_9PROT</name>
<evidence type="ECO:0000256" key="6">
    <source>
        <dbReference type="ARBA" id="ARBA00022679"/>
    </source>
</evidence>
<dbReference type="Gene3D" id="1.10.287.130">
    <property type="match status" value="1"/>
</dbReference>
<evidence type="ECO:0000259" key="13">
    <source>
        <dbReference type="PROSITE" id="PS50885"/>
    </source>
</evidence>
<dbReference type="PROSITE" id="PS50885">
    <property type="entry name" value="HAMP"/>
    <property type="match status" value="1"/>
</dbReference>
<dbReference type="CDD" id="cd00075">
    <property type="entry name" value="HATPase"/>
    <property type="match status" value="1"/>
</dbReference>
<reference evidence="14 17" key="2">
    <citation type="journal article" date="2018" name="Nat. Biotechnol.">
        <title>A standardized bacterial taxonomy based on genome phylogeny substantially revises the tree of life.</title>
        <authorList>
            <person name="Parks D.H."/>
            <person name="Chuvochina M."/>
            <person name="Waite D.W."/>
            <person name="Rinke C."/>
            <person name="Skarshewski A."/>
            <person name="Chaumeil P.A."/>
            <person name="Hugenholtz P."/>
        </authorList>
    </citation>
    <scope>NUCLEOTIDE SEQUENCE [LARGE SCALE GENOMIC DNA]</scope>
    <source>
        <strain evidence="14">UBA8557</strain>
    </source>
</reference>
<dbReference type="InterPro" id="IPR050980">
    <property type="entry name" value="2C_sensor_his_kinase"/>
</dbReference>
<evidence type="ECO:0000256" key="2">
    <source>
        <dbReference type="ARBA" id="ARBA00004651"/>
    </source>
</evidence>
<evidence type="ECO:0000256" key="10">
    <source>
        <dbReference type="SAM" id="MobiDB-lite"/>
    </source>
</evidence>
<dbReference type="InterPro" id="IPR036097">
    <property type="entry name" value="HisK_dim/P_sf"/>
</dbReference>
<dbReference type="AlphaFoldDB" id="A0A059DXT8"/>
<dbReference type="InterPro" id="IPR005467">
    <property type="entry name" value="His_kinase_dom"/>
</dbReference>
<dbReference type="RefSeq" id="WP_051602872.1">
    <property type="nucleotide sequence ID" value="NZ_AWFH01000061.1"/>
</dbReference>
<evidence type="ECO:0000313" key="14">
    <source>
        <dbReference type="EMBL" id="HAE94859.1"/>
    </source>
</evidence>
<dbReference type="EC" id="2.7.13.3" evidence="3"/>
<dbReference type="PATRIC" id="fig|1280948.3.peg.3154"/>
<protein>
    <recommendedName>
        <fullName evidence="3">histidine kinase</fullName>
        <ecNumber evidence="3">2.7.13.3</ecNumber>
    </recommendedName>
</protein>
<dbReference type="SUPFAM" id="SSF55874">
    <property type="entry name" value="ATPase domain of HSP90 chaperone/DNA topoisomerase II/histidine kinase"/>
    <property type="match status" value="1"/>
</dbReference>
<keyword evidence="9" id="KW-0067">ATP-binding</keyword>
<proteinExistence type="predicted"/>
<dbReference type="EMBL" id="DMBR01000297">
    <property type="protein sequence ID" value="HAE94859.1"/>
    <property type="molecule type" value="Genomic_DNA"/>
</dbReference>
<comment type="catalytic activity">
    <reaction evidence="1">
        <text>ATP + protein L-histidine = ADP + protein N-phospho-L-histidine.</text>
        <dbReference type="EC" id="2.7.13.3"/>
    </reaction>
</comment>
<dbReference type="Proteomes" id="UP000024547">
    <property type="component" value="Unassembled WGS sequence"/>
</dbReference>
<keyword evidence="11" id="KW-0812">Transmembrane</keyword>
<keyword evidence="11" id="KW-1133">Transmembrane helix</keyword>
<dbReference type="OrthoDB" id="9804645at2"/>
<evidence type="ECO:0000313" key="17">
    <source>
        <dbReference type="Proteomes" id="UP000259173"/>
    </source>
</evidence>
<keyword evidence="8 14" id="KW-0418">Kinase</keyword>
<evidence type="ECO:0000256" key="5">
    <source>
        <dbReference type="ARBA" id="ARBA00022553"/>
    </source>
</evidence>
<dbReference type="PRINTS" id="PR00344">
    <property type="entry name" value="BCTRLSENSOR"/>
</dbReference>
<evidence type="ECO:0000256" key="4">
    <source>
        <dbReference type="ARBA" id="ARBA00022475"/>
    </source>
</evidence>
<dbReference type="STRING" id="1280948.HY36_10160"/>
<dbReference type="eggNOG" id="COG2205">
    <property type="taxonomic scope" value="Bacteria"/>
</dbReference>
<dbReference type="InterPro" id="IPR036890">
    <property type="entry name" value="HATPase_C_sf"/>
</dbReference>
<feature type="domain" description="Histidine kinase" evidence="12">
    <location>
        <begin position="268"/>
        <end position="468"/>
    </location>
</feature>
<dbReference type="Gene3D" id="3.30.565.10">
    <property type="entry name" value="Histidine kinase-like ATPase, C-terminal domain"/>
    <property type="match status" value="1"/>
</dbReference>
<dbReference type="SUPFAM" id="SSF47384">
    <property type="entry name" value="Homodimeric domain of signal transducing histidine kinase"/>
    <property type="match status" value="1"/>
</dbReference>
<evidence type="ECO:0000259" key="12">
    <source>
        <dbReference type="PROSITE" id="PS50109"/>
    </source>
</evidence>
<dbReference type="GO" id="GO:0000155">
    <property type="term" value="F:phosphorelay sensor kinase activity"/>
    <property type="evidence" value="ECO:0007669"/>
    <property type="project" value="InterPro"/>
</dbReference>
<organism evidence="15 16">
    <name type="scientific">Hyphomonas atlantica</name>
    <dbReference type="NCBI Taxonomy" id="1280948"/>
    <lineage>
        <taxon>Bacteria</taxon>
        <taxon>Pseudomonadati</taxon>
        <taxon>Pseudomonadota</taxon>
        <taxon>Alphaproteobacteria</taxon>
        <taxon>Hyphomonadales</taxon>
        <taxon>Hyphomonadaceae</taxon>
        <taxon>Hyphomonas</taxon>
    </lineage>
</organism>
<gene>
    <name evidence="14" type="ORF">DCG65_09870</name>
    <name evidence="15" type="ORF">HY36_10160</name>
</gene>
<keyword evidence="6" id="KW-0808">Transferase</keyword>
<evidence type="ECO:0000256" key="1">
    <source>
        <dbReference type="ARBA" id="ARBA00000085"/>
    </source>
</evidence>
<dbReference type="Proteomes" id="UP000259173">
    <property type="component" value="Unassembled WGS sequence"/>
</dbReference>
<dbReference type="Pfam" id="PF00512">
    <property type="entry name" value="HisKA"/>
    <property type="match status" value="1"/>
</dbReference>
<sequence>MLHRFDTLLARMVMLVIMAVLSTFILVFVIVQFQMSSRDDLPGRAMRVAQSALSELQVQGWPQSLPVEELKRLKVDDYFVGDHPIARPGSSYREEELRAHLGLADNVAVGVRFFGPRMGRPGDFRELTEFGPPEDGSRPAGPPDADASPQPQRDFGLGQRIMVSIEVSEGTWINLRTTPIKLEGPGPGLLPVAVLVVLMIGIGVWAAMNAINPLRQMAKAANTLASDYTHQPLAEQGPYDVRESLRAFNRMGRRLESTVAGQRQLLAAIGHDLRTPITSLKLKVEMLADANERERMRRALFELERITEAALAAATAGQSGKPFQPLDLFSLVDSLVEDLADLGLAVSFVETDHRPIVMGRSDELTRSLRNLIENAVRYGERASVELSERQGMATIQVRDSGPGIPVDAIDRVFEPLVRLEESRNRKTGGHGLGLHIAKTLVEAHGGRISLENLEEGGLLATIALPLKADA</sequence>
<evidence type="ECO:0000256" key="7">
    <source>
        <dbReference type="ARBA" id="ARBA00022741"/>
    </source>
</evidence>
<feature type="transmembrane region" description="Helical" evidence="11">
    <location>
        <begin position="12"/>
        <end position="31"/>
    </location>
</feature>
<feature type="domain" description="HAMP" evidence="13">
    <location>
        <begin position="208"/>
        <end position="260"/>
    </location>
</feature>
<feature type="transmembrane region" description="Helical" evidence="11">
    <location>
        <begin position="189"/>
        <end position="208"/>
    </location>
</feature>
<dbReference type="SMART" id="SM00388">
    <property type="entry name" value="HisKA"/>
    <property type="match status" value="1"/>
</dbReference>
<evidence type="ECO:0000313" key="15">
    <source>
        <dbReference type="EMBL" id="KCZ58214.1"/>
    </source>
</evidence>